<dbReference type="SUPFAM" id="SSF49899">
    <property type="entry name" value="Concanavalin A-like lectins/glucanases"/>
    <property type="match status" value="1"/>
</dbReference>
<keyword evidence="4 10" id="KW-0256">Endoplasmic reticulum</keyword>
<organism evidence="12 13">
    <name type="scientific">Nesidiocoris tenuis</name>
    <dbReference type="NCBI Taxonomy" id="355587"/>
    <lineage>
        <taxon>Eukaryota</taxon>
        <taxon>Metazoa</taxon>
        <taxon>Ecdysozoa</taxon>
        <taxon>Arthropoda</taxon>
        <taxon>Hexapoda</taxon>
        <taxon>Insecta</taxon>
        <taxon>Pterygota</taxon>
        <taxon>Neoptera</taxon>
        <taxon>Paraneoptera</taxon>
        <taxon>Hemiptera</taxon>
        <taxon>Heteroptera</taxon>
        <taxon>Panheteroptera</taxon>
        <taxon>Cimicomorpha</taxon>
        <taxon>Miridae</taxon>
        <taxon>Dicyphina</taxon>
        <taxon>Nesidiocoris</taxon>
    </lineage>
</organism>
<sequence>MPGYKPHFRESFNDPDVFAMKWVKSEAKKAGTEEDVAQYNGDWELGYPKKLPIEGDQALVFRQKAKHRAISAKLNRPFVFSDKPLYLQYEVLFQDNQECGGAYLKLLSEGPQGEKLKEFHDKTPYTIMFGPDKCGNSAKLHFIFRKEIPINGEIVEHHSKGPSKRIDEFFSDGQSHLYTLVLQPDNTYQILVDHEIIIKGSLLEDFTPPVNPPAEIDDPEDHKPEDWDERERIPDEAATKPDDWDENAPRQIQDPNAVKPDNWLDNEPLDIMDPSAEKPEDWDDAMDGEWEGPMVPNPACEDAAGCGPWSPPMIDNPAYKGKWSPPMINNPNYQGKWHPKRIANPDFFEDKNPFNMTTVVSLGFELWSMSANIMFDNIVLTDNEEYIRKWSSATFDRKMEINNRNADQDPTAKSGDDSSQPLLKESDGGDGEGNYDNDEDDEGEEDDDDETRSRAADELENEVNETMDGVRQRLTTPSSSSEVQNMVNEQIDSEDASNSSSSAADRQKSD</sequence>
<feature type="region of interest" description="Disordered" evidence="11">
    <location>
        <begin position="401"/>
        <end position="510"/>
    </location>
</feature>
<dbReference type="GO" id="GO:0051082">
    <property type="term" value="F:unfolded protein binding"/>
    <property type="evidence" value="ECO:0007669"/>
    <property type="project" value="InterPro"/>
</dbReference>
<keyword evidence="13" id="KW-1185">Reference proteome</keyword>
<evidence type="ECO:0000256" key="7">
    <source>
        <dbReference type="ARBA" id="ARBA00023186"/>
    </source>
</evidence>
<dbReference type="InterPro" id="IPR001580">
    <property type="entry name" value="Calret/calnex"/>
</dbReference>
<evidence type="ECO:0000313" key="12">
    <source>
        <dbReference type="EMBL" id="CAB0002076.1"/>
    </source>
</evidence>
<keyword evidence="6" id="KW-0472">Membrane</keyword>
<feature type="compositionally biased region" description="Polar residues" evidence="11">
    <location>
        <begin position="473"/>
        <end position="490"/>
    </location>
</feature>
<evidence type="ECO:0000256" key="1">
    <source>
        <dbReference type="ARBA" id="ARBA00004115"/>
    </source>
</evidence>
<gene>
    <name evidence="12" type="ORF">NTEN_LOCUS7863</name>
</gene>
<keyword evidence="9" id="KW-1015">Disulfide bond</keyword>
<evidence type="ECO:0000313" key="13">
    <source>
        <dbReference type="Proteomes" id="UP000479000"/>
    </source>
</evidence>
<accession>A0A6H5GF91</accession>
<evidence type="ECO:0000256" key="10">
    <source>
        <dbReference type="RuleBase" id="RU362126"/>
    </source>
</evidence>
<dbReference type="PANTHER" id="PTHR11073:SF1">
    <property type="entry name" value="CALNEXIN 14D-RELATED"/>
    <property type="match status" value="1"/>
</dbReference>
<dbReference type="InterPro" id="IPR018124">
    <property type="entry name" value="Calret/calnex_CS"/>
</dbReference>
<dbReference type="PROSITE" id="PS00805">
    <property type="entry name" value="CALRETICULIN_REPEAT"/>
    <property type="match status" value="1"/>
</dbReference>
<evidence type="ECO:0000256" key="11">
    <source>
        <dbReference type="SAM" id="MobiDB-lite"/>
    </source>
</evidence>
<dbReference type="Proteomes" id="UP000479000">
    <property type="component" value="Unassembled WGS sequence"/>
</dbReference>
<evidence type="ECO:0000256" key="8">
    <source>
        <dbReference type="ARBA" id="ARBA00053392"/>
    </source>
</evidence>
<dbReference type="Gene3D" id="2.10.250.10">
    <property type="entry name" value="Calreticulin/calnexin, P domain"/>
    <property type="match status" value="1"/>
</dbReference>
<protein>
    <recommendedName>
        <fullName evidence="14">Calreticulin</fullName>
    </recommendedName>
</protein>
<keyword evidence="3" id="KW-0812">Transmembrane</keyword>
<dbReference type="InterPro" id="IPR009033">
    <property type="entry name" value="Calreticulin/calnexin_P_dom_sf"/>
</dbReference>
<dbReference type="OrthoDB" id="1938156at2759"/>
<dbReference type="PROSITE" id="PS00804">
    <property type="entry name" value="CALRETICULIN_2"/>
    <property type="match status" value="1"/>
</dbReference>
<feature type="disulfide bond" evidence="9">
    <location>
        <begin position="99"/>
        <end position="134"/>
    </location>
</feature>
<comment type="subcellular location">
    <subcellularLocation>
        <location evidence="1">Endoplasmic reticulum membrane</location>
        <topology evidence="1">Single-pass type I membrane protein</topology>
    </subcellularLocation>
</comment>
<evidence type="ECO:0000256" key="5">
    <source>
        <dbReference type="ARBA" id="ARBA00022989"/>
    </source>
</evidence>
<dbReference type="EMBL" id="CADCXU010011939">
    <property type="protein sequence ID" value="CAB0002076.1"/>
    <property type="molecule type" value="Genomic_DNA"/>
</dbReference>
<dbReference type="GO" id="GO:0005509">
    <property type="term" value="F:calcium ion binding"/>
    <property type="evidence" value="ECO:0007669"/>
    <property type="project" value="InterPro"/>
</dbReference>
<dbReference type="Gene3D" id="2.60.120.200">
    <property type="match status" value="1"/>
</dbReference>
<evidence type="ECO:0008006" key="14">
    <source>
        <dbReference type="Google" id="ProtNLM"/>
    </source>
</evidence>
<evidence type="ECO:0000256" key="4">
    <source>
        <dbReference type="ARBA" id="ARBA00022824"/>
    </source>
</evidence>
<dbReference type="Pfam" id="PF00262">
    <property type="entry name" value="Calreticulin"/>
    <property type="match status" value="1"/>
</dbReference>
<dbReference type="GO" id="GO:0006457">
    <property type="term" value="P:protein folding"/>
    <property type="evidence" value="ECO:0007669"/>
    <property type="project" value="InterPro"/>
</dbReference>
<dbReference type="FunFam" id="2.10.250.10:FF:000001">
    <property type="entry name" value="Calnexin homolog"/>
    <property type="match status" value="1"/>
</dbReference>
<evidence type="ECO:0000256" key="9">
    <source>
        <dbReference type="PIRSR" id="PIRSR601580-3"/>
    </source>
</evidence>
<proteinExistence type="inferred from homology"/>
<evidence type="ECO:0000256" key="3">
    <source>
        <dbReference type="ARBA" id="ARBA00022692"/>
    </source>
</evidence>
<dbReference type="GO" id="GO:0005789">
    <property type="term" value="C:endoplasmic reticulum membrane"/>
    <property type="evidence" value="ECO:0007669"/>
    <property type="project" value="UniProtKB-SubCell"/>
</dbReference>
<feature type="compositionally biased region" description="Acidic residues" evidence="11">
    <location>
        <begin position="428"/>
        <end position="450"/>
    </location>
</feature>
<comment type="similarity">
    <text evidence="2 10">Belongs to the calreticulin family.</text>
</comment>
<dbReference type="AlphaFoldDB" id="A0A6H5GF91"/>
<dbReference type="PRINTS" id="PR00626">
    <property type="entry name" value="CALRETICULIN"/>
</dbReference>
<name>A0A6H5GF91_9HEMI</name>
<reference evidence="12 13" key="1">
    <citation type="submission" date="2020-02" db="EMBL/GenBank/DDBJ databases">
        <authorList>
            <person name="Ferguson B K."/>
        </authorList>
    </citation>
    <scope>NUCLEOTIDE SEQUENCE [LARGE SCALE GENOMIC DNA]</scope>
</reference>
<feature type="region of interest" description="Disordered" evidence="11">
    <location>
        <begin position="208"/>
        <end position="265"/>
    </location>
</feature>
<keyword evidence="5" id="KW-1133">Transmembrane helix</keyword>
<dbReference type="FunFam" id="2.60.120.200:FF:000011">
    <property type="entry name" value="Probable calnexin"/>
    <property type="match status" value="1"/>
</dbReference>
<feature type="compositionally biased region" description="Basic and acidic residues" evidence="11">
    <location>
        <begin position="220"/>
        <end position="242"/>
    </location>
</feature>
<dbReference type="SUPFAM" id="SSF63887">
    <property type="entry name" value="P-domain of calnexin/calreticulin"/>
    <property type="match status" value="1"/>
</dbReference>
<evidence type="ECO:0000256" key="6">
    <source>
        <dbReference type="ARBA" id="ARBA00023136"/>
    </source>
</evidence>
<dbReference type="PANTHER" id="PTHR11073">
    <property type="entry name" value="CALRETICULIN AND CALNEXIN"/>
    <property type="match status" value="1"/>
</dbReference>
<keyword evidence="7 10" id="KW-0143">Chaperone</keyword>
<comment type="function">
    <text evidence="8">Calcium-binding protein that interacts with newly synthesized monoglucosylated glycoproteins in the endoplasmic reticulum. It may act in assisting protein assembly and/or in the retention within the ER of unassembled protein subunits. It seems to play a major role in the quality control apparatus of the ER by the retention of incorrectly folded proteins. Required for embryogenesis and larval development under heat and ER stress conditions. May be important for germ cell development. Involved in neuronal necrotic cell death.</text>
</comment>
<dbReference type="GO" id="GO:0036503">
    <property type="term" value="P:ERAD pathway"/>
    <property type="evidence" value="ECO:0007669"/>
    <property type="project" value="TreeGrafter"/>
</dbReference>
<dbReference type="InterPro" id="IPR013320">
    <property type="entry name" value="ConA-like_dom_sf"/>
</dbReference>
<evidence type="ECO:0000256" key="2">
    <source>
        <dbReference type="ARBA" id="ARBA00010983"/>
    </source>
</evidence>